<feature type="compositionally biased region" description="Acidic residues" evidence="1">
    <location>
        <begin position="83"/>
        <end position="118"/>
    </location>
</feature>
<organism evidence="2 3">
    <name type="scientific">Macrosiphum euphorbiae</name>
    <name type="common">potato aphid</name>
    <dbReference type="NCBI Taxonomy" id="13131"/>
    <lineage>
        <taxon>Eukaryota</taxon>
        <taxon>Metazoa</taxon>
        <taxon>Ecdysozoa</taxon>
        <taxon>Arthropoda</taxon>
        <taxon>Hexapoda</taxon>
        <taxon>Insecta</taxon>
        <taxon>Pterygota</taxon>
        <taxon>Neoptera</taxon>
        <taxon>Paraneoptera</taxon>
        <taxon>Hemiptera</taxon>
        <taxon>Sternorrhyncha</taxon>
        <taxon>Aphidomorpha</taxon>
        <taxon>Aphidoidea</taxon>
        <taxon>Aphididae</taxon>
        <taxon>Macrosiphini</taxon>
        <taxon>Macrosiphum</taxon>
    </lineage>
</organism>
<dbReference type="AlphaFoldDB" id="A0AAV0XJM2"/>
<proteinExistence type="predicted"/>
<sequence>MAIRKFETDCVLTNPHIELYDKTIECTSDSLYGAKKKTFTLFNAKFSENGTIVRRKKQKIETLATTSGTNSAINTTAVSYNSDTEDGESYDDDDDDDDYNGGDSEGDDDCDDYNSDDDDADELPILERNLLFEDLQLNYSNIVNDRHTEKIKRKRIKRKILAPSVVSLISKCSKKVLNNMHIIIICGLN</sequence>
<gene>
    <name evidence="2" type="ORF">MEUPH1_LOCUS22978</name>
</gene>
<feature type="region of interest" description="Disordered" evidence="1">
    <location>
        <begin position="74"/>
        <end position="118"/>
    </location>
</feature>
<evidence type="ECO:0000313" key="3">
    <source>
        <dbReference type="Proteomes" id="UP001160148"/>
    </source>
</evidence>
<evidence type="ECO:0000313" key="2">
    <source>
        <dbReference type="EMBL" id="CAI6368645.1"/>
    </source>
</evidence>
<name>A0AAV0XJM2_9HEMI</name>
<protein>
    <submittedName>
        <fullName evidence="2">Uncharacterized protein</fullName>
    </submittedName>
</protein>
<accession>A0AAV0XJM2</accession>
<dbReference type="Proteomes" id="UP001160148">
    <property type="component" value="Unassembled WGS sequence"/>
</dbReference>
<evidence type="ECO:0000256" key="1">
    <source>
        <dbReference type="SAM" id="MobiDB-lite"/>
    </source>
</evidence>
<keyword evidence="3" id="KW-1185">Reference proteome</keyword>
<reference evidence="2 3" key="1">
    <citation type="submission" date="2023-01" db="EMBL/GenBank/DDBJ databases">
        <authorList>
            <person name="Whitehead M."/>
        </authorList>
    </citation>
    <scope>NUCLEOTIDE SEQUENCE [LARGE SCALE GENOMIC DNA]</scope>
</reference>
<dbReference type="EMBL" id="CARXXK010000005">
    <property type="protein sequence ID" value="CAI6368645.1"/>
    <property type="molecule type" value="Genomic_DNA"/>
</dbReference>
<comment type="caution">
    <text evidence="2">The sequence shown here is derived from an EMBL/GenBank/DDBJ whole genome shotgun (WGS) entry which is preliminary data.</text>
</comment>